<dbReference type="RefSeq" id="WP_066656459.1">
    <property type="nucleotide sequence ID" value="NZ_CBCSCL010000034.1"/>
</dbReference>
<dbReference type="Gene3D" id="1.10.10.10">
    <property type="entry name" value="Winged helix-like DNA-binding domain superfamily/Winged helix DNA-binding domain"/>
    <property type="match status" value="1"/>
</dbReference>
<dbReference type="Pfam" id="PF03466">
    <property type="entry name" value="LysR_substrate"/>
    <property type="match status" value="1"/>
</dbReference>
<keyword evidence="7" id="KW-1185">Reference proteome</keyword>
<evidence type="ECO:0000256" key="4">
    <source>
        <dbReference type="ARBA" id="ARBA00023163"/>
    </source>
</evidence>
<dbReference type="KEGG" id="bfz:BAU07_09225"/>
<keyword evidence="2" id="KW-0805">Transcription regulation</keyword>
<name>A0A193GB84_9BORD</name>
<evidence type="ECO:0000256" key="2">
    <source>
        <dbReference type="ARBA" id="ARBA00023015"/>
    </source>
</evidence>
<sequence length="320" mass="34609">MTDLKPYAVFAEVVAAGSMSGAARRLGLTPSAVSQIISGLERQFGVSLLRRSTRRIALTEAGERCHPHCLRLLEAANAAAASLDQAREAPAGELRIAAPLGFGAHVAPALSPVFAQWPQLRLGLIVDDALIDLVESRIDIALRVGGLPDSSWVGRKLCDMETVLCASPAYLERHGVPNSVVDLERHQWLAVVRDVRETVVANGFQYASSAPFALELMNEDGTREQVALQARATTTHQIALRQMCEQGMGIARLFYADVRPALEQGLLMRVLPQRRLPCYPLTMLTAGREGEPAKVRVAMGALKAYFAALPQPSRVATQAT</sequence>
<dbReference type="InterPro" id="IPR000847">
    <property type="entry name" value="LysR_HTH_N"/>
</dbReference>
<dbReference type="SUPFAM" id="SSF53850">
    <property type="entry name" value="Periplasmic binding protein-like II"/>
    <property type="match status" value="1"/>
</dbReference>
<comment type="similarity">
    <text evidence="1">Belongs to the LysR transcriptional regulatory family.</text>
</comment>
<dbReference type="InterPro" id="IPR058163">
    <property type="entry name" value="LysR-type_TF_proteobact-type"/>
</dbReference>
<accession>A0A193GB84</accession>
<dbReference type="PANTHER" id="PTHR30537">
    <property type="entry name" value="HTH-TYPE TRANSCRIPTIONAL REGULATOR"/>
    <property type="match status" value="1"/>
</dbReference>
<evidence type="ECO:0000313" key="7">
    <source>
        <dbReference type="Proteomes" id="UP000091926"/>
    </source>
</evidence>
<feature type="domain" description="HTH lysR-type" evidence="5">
    <location>
        <begin position="1"/>
        <end position="59"/>
    </location>
</feature>
<dbReference type="FunFam" id="1.10.10.10:FF:000001">
    <property type="entry name" value="LysR family transcriptional regulator"/>
    <property type="match status" value="1"/>
</dbReference>
<evidence type="ECO:0000256" key="3">
    <source>
        <dbReference type="ARBA" id="ARBA00023125"/>
    </source>
</evidence>
<dbReference type="Gene3D" id="3.40.190.290">
    <property type="match status" value="1"/>
</dbReference>
<evidence type="ECO:0000256" key="1">
    <source>
        <dbReference type="ARBA" id="ARBA00009437"/>
    </source>
</evidence>
<dbReference type="InterPro" id="IPR005119">
    <property type="entry name" value="LysR_subst-bd"/>
</dbReference>
<gene>
    <name evidence="6" type="ORF">BAU07_09225</name>
</gene>
<dbReference type="PANTHER" id="PTHR30537:SF30">
    <property type="entry name" value="TRANSCRIPTIONAL REGULATOR-RELATED"/>
    <property type="match status" value="1"/>
</dbReference>
<evidence type="ECO:0000313" key="6">
    <source>
        <dbReference type="EMBL" id="ANN77262.1"/>
    </source>
</evidence>
<dbReference type="SUPFAM" id="SSF46785">
    <property type="entry name" value="Winged helix' DNA-binding domain"/>
    <property type="match status" value="1"/>
</dbReference>
<dbReference type="PROSITE" id="PS50931">
    <property type="entry name" value="HTH_LYSR"/>
    <property type="match status" value="1"/>
</dbReference>
<proteinExistence type="inferred from homology"/>
<dbReference type="InterPro" id="IPR036388">
    <property type="entry name" value="WH-like_DNA-bd_sf"/>
</dbReference>
<dbReference type="Pfam" id="PF00126">
    <property type="entry name" value="HTH_1"/>
    <property type="match status" value="1"/>
</dbReference>
<dbReference type="Proteomes" id="UP000091926">
    <property type="component" value="Chromosome"/>
</dbReference>
<keyword evidence="3" id="KW-0238">DNA-binding</keyword>
<dbReference type="InterPro" id="IPR036390">
    <property type="entry name" value="WH_DNA-bd_sf"/>
</dbReference>
<dbReference type="AlphaFoldDB" id="A0A193GB84"/>
<reference evidence="6 7" key="1">
    <citation type="submission" date="2016-06" db="EMBL/GenBank/DDBJ databases">
        <title>Complete genome sequences of Bordetella bronchialis and Bordetella flabilis.</title>
        <authorList>
            <person name="LiPuma J.J."/>
            <person name="Spilker T."/>
        </authorList>
    </citation>
    <scope>NUCLEOTIDE SEQUENCE [LARGE SCALE GENOMIC DNA]</scope>
    <source>
        <strain evidence="6 7">AU10664</strain>
    </source>
</reference>
<organism evidence="6 7">
    <name type="scientific">Bordetella flabilis</name>
    <dbReference type="NCBI Taxonomy" id="463014"/>
    <lineage>
        <taxon>Bacteria</taxon>
        <taxon>Pseudomonadati</taxon>
        <taxon>Pseudomonadota</taxon>
        <taxon>Betaproteobacteria</taxon>
        <taxon>Burkholderiales</taxon>
        <taxon>Alcaligenaceae</taxon>
        <taxon>Bordetella</taxon>
    </lineage>
</organism>
<protein>
    <recommendedName>
        <fullName evidence="5">HTH lysR-type domain-containing protein</fullName>
    </recommendedName>
</protein>
<dbReference type="EMBL" id="CP016172">
    <property type="protein sequence ID" value="ANN77262.1"/>
    <property type="molecule type" value="Genomic_DNA"/>
</dbReference>
<dbReference type="GO" id="GO:0003700">
    <property type="term" value="F:DNA-binding transcription factor activity"/>
    <property type="evidence" value="ECO:0007669"/>
    <property type="project" value="InterPro"/>
</dbReference>
<keyword evidence="4" id="KW-0804">Transcription</keyword>
<dbReference type="GO" id="GO:0006351">
    <property type="term" value="P:DNA-templated transcription"/>
    <property type="evidence" value="ECO:0007669"/>
    <property type="project" value="TreeGrafter"/>
</dbReference>
<dbReference type="OrthoDB" id="9786526at2"/>
<dbReference type="STRING" id="463014.BAU07_09225"/>
<dbReference type="GO" id="GO:0043565">
    <property type="term" value="F:sequence-specific DNA binding"/>
    <property type="evidence" value="ECO:0007669"/>
    <property type="project" value="TreeGrafter"/>
</dbReference>
<evidence type="ECO:0000259" key="5">
    <source>
        <dbReference type="PROSITE" id="PS50931"/>
    </source>
</evidence>
<dbReference type="CDD" id="cd08422">
    <property type="entry name" value="PBP2_CrgA_like"/>
    <property type="match status" value="1"/>
</dbReference>